<dbReference type="PANTHER" id="PTHR19871:SF14">
    <property type="entry name" value="DUF4062 DOMAIN-CONTAINING PROTEIN"/>
    <property type="match status" value="1"/>
</dbReference>
<dbReference type="PANTHER" id="PTHR19871">
    <property type="entry name" value="BETA TRANSDUCIN-RELATED PROTEIN"/>
    <property type="match status" value="1"/>
</dbReference>
<evidence type="ECO:0000256" key="1">
    <source>
        <dbReference type="ARBA" id="ARBA00022574"/>
    </source>
</evidence>
<keyword evidence="1" id="KW-0853">WD repeat</keyword>
<evidence type="ECO:0008006" key="7">
    <source>
        <dbReference type="Google" id="ProtNLM"/>
    </source>
</evidence>
<protein>
    <recommendedName>
        <fullName evidence="7">NACHT domain-containing protein</fullName>
    </recommendedName>
</protein>
<dbReference type="Pfam" id="PF05729">
    <property type="entry name" value="NACHT"/>
    <property type="match status" value="1"/>
</dbReference>
<dbReference type="InterPro" id="IPR052752">
    <property type="entry name" value="NACHT-WD_repeat"/>
</dbReference>
<name>A0A7R9Q164_9ACAR</name>
<dbReference type="AlphaFoldDB" id="A0A7R9Q164"/>
<dbReference type="Pfam" id="PF25469">
    <property type="entry name" value="WHD_NWD1"/>
    <property type="match status" value="1"/>
</dbReference>
<dbReference type="Proteomes" id="UP000759131">
    <property type="component" value="Unassembled WGS sequence"/>
</dbReference>
<dbReference type="SUPFAM" id="SSF52540">
    <property type="entry name" value="P-loop containing nucleoside triphosphate hydrolases"/>
    <property type="match status" value="1"/>
</dbReference>
<reference evidence="5" key="1">
    <citation type="submission" date="2020-11" db="EMBL/GenBank/DDBJ databases">
        <authorList>
            <person name="Tran Van P."/>
        </authorList>
    </citation>
    <scope>NUCLEOTIDE SEQUENCE</scope>
</reference>
<proteinExistence type="predicted"/>
<keyword evidence="2" id="KW-0677">Repeat</keyword>
<evidence type="ECO:0000313" key="5">
    <source>
        <dbReference type="EMBL" id="CAD7628463.1"/>
    </source>
</evidence>
<dbReference type="EMBL" id="OC860313">
    <property type="protein sequence ID" value="CAD7628463.1"/>
    <property type="molecule type" value="Genomic_DNA"/>
</dbReference>
<dbReference type="CDD" id="cd00009">
    <property type="entry name" value="AAA"/>
    <property type="match status" value="1"/>
</dbReference>
<sequence>MRWGVRDEATVTEREITNGILNVLNVKRHCLAYFRQINKIDATNTRVVEKFIDLTAKGDIDREAQTLLNHLRDTRLIAKIFAPNLVKFTVDWNPKQGLDIEQHFEYLKEFCEHFYNNITKLVRKAMRREDRSPFGSLFNEILHHLHSCNHSVQVFEGRHKQLHTIENYIKSNSNSPLVLHGLHGSGKTSLLAKAATLLEEWVDRDNKFILILRFIGTTPDSSSVIPFLTSICQQISYNFMLPLDDVPDDLIGLTFHFKQLLLKTREQLVFIFIDSIDQLSENMESSIKLSFLSQQFPDNLKVVISCSSEDRSKDFETLHKMIEQKDKFVEVEELGAQLGIDVIKRWLQLIRRDITAKQWQTVGIAINDCSLPIFAKLVFAEIIRWKSYSKANQTLLSNTVMDSIFRLFDRIEVQHGKTLVSHALSYITASKNGLSESELEDMLSLDDIVLDDVFQYHLPPVRRIPPLLWTRIRNDLPNYLTERDANGVNAMNWYHKQFRDASIQRYFISDTNTHYFHSSIADYYMGVWGGGVDKPFKYTESQKQRFKLIEEESKADRKVPTQPLAYFSIDGRITRYNLRKLAELPYHLIRAKRFNDLLKTVLFDYNWLHSKLSCFPLQSILADFEDSIHFLSKEGGHQSVVKEISLLADTLKLSAPVIVQFPNMIGPQILARLLCVSDECLHIRNLLQQCDSKGALHCALLPVNHCLHTPGGPLMYSLEGHHFKPVYNVGLVYR</sequence>
<gene>
    <name evidence="5" type="ORF">OSB1V03_LOCUS8885</name>
</gene>
<evidence type="ECO:0000313" key="6">
    <source>
        <dbReference type="Proteomes" id="UP000759131"/>
    </source>
</evidence>
<dbReference type="InterPro" id="IPR007111">
    <property type="entry name" value="NACHT_NTPase"/>
</dbReference>
<feature type="domain" description="NWD1/2-like winged helix-turn-helix" evidence="4">
    <location>
        <begin position="398"/>
        <end position="511"/>
    </location>
</feature>
<evidence type="ECO:0000256" key="2">
    <source>
        <dbReference type="ARBA" id="ARBA00022737"/>
    </source>
</evidence>
<dbReference type="OrthoDB" id="6410793at2759"/>
<feature type="domain" description="NACHT" evidence="3">
    <location>
        <begin position="176"/>
        <end position="347"/>
    </location>
</feature>
<evidence type="ECO:0000259" key="4">
    <source>
        <dbReference type="Pfam" id="PF25469"/>
    </source>
</evidence>
<evidence type="ECO:0000259" key="3">
    <source>
        <dbReference type="Pfam" id="PF05729"/>
    </source>
</evidence>
<dbReference type="Gene3D" id="3.40.50.300">
    <property type="entry name" value="P-loop containing nucleotide triphosphate hydrolases"/>
    <property type="match status" value="1"/>
</dbReference>
<accession>A0A7R9Q164</accession>
<dbReference type="Gene3D" id="1.25.40.370">
    <property type="match status" value="1"/>
</dbReference>
<organism evidence="5">
    <name type="scientific">Medioppia subpectinata</name>
    <dbReference type="NCBI Taxonomy" id="1979941"/>
    <lineage>
        <taxon>Eukaryota</taxon>
        <taxon>Metazoa</taxon>
        <taxon>Ecdysozoa</taxon>
        <taxon>Arthropoda</taxon>
        <taxon>Chelicerata</taxon>
        <taxon>Arachnida</taxon>
        <taxon>Acari</taxon>
        <taxon>Acariformes</taxon>
        <taxon>Sarcoptiformes</taxon>
        <taxon>Oribatida</taxon>
        <taxon>Brachypylina</taxon>
        <taxon>Oppioidea</taxon>
        <taxon>Oppiidae</taxon>
        <taxon>Medioppia</taxon>
    </lineage>
</organism>
<dbReference type="EMBL" id="CAJPIZ010005738">
    <property type="protein sequence ID" value="CAG2108893.1"/>
    <property type="molecule type" value="Genomic_DNA"/>
</dbReference>
<keyword evidence="6" id="KW-1185">Reference proteome</keyword>
<dbReference type="InterPro" id="IPR027417">
    <property type="entry name" value="P-loop_NTPase"/>
</dbReference>
<dbReference type="InterPro" id="IPR057588">
    <property type="entry name" value="NWD1/2-like_WH"/>
</dbReference>